<protein>
    <submittedName>
        <fullName evidence="3">Uncharacterized protein</fullName>
    </submittedName>
</protein>
<feature type="compositionally biased region" description="Low complexity" evidence="1">
    <location>
        <begin position="86"/>
        <end position="96"/>
    </location>
</feature>
<accession>A0AA38JD30</accession>
<reference evidence="3" key="1">
    <citation type="submission" date="2022-08" db="EMBL/GenBank/DDBJ databases">
        <authorList>
            <consortium name="DOE Joint Genome Institute"/>
            <person name="Min B."/>
            <person name="Sierra-Patev S."/>
            <person name="Naranjo-Ortiz M."/>
            <person name="Looney B."/>
            <person name="Konkel Z."/>
            <person name="Slot J.C."/>
            <person name="Sakamoto Y."/>
            <person name="Steenwyk J.L."/>
            <person name="Rokas A."/>
            <person name="Carro J."/>
            <person name="Camarero S."/>
            <person name="Ferreira P."/>
            <person name="Molpeceres G."/>
            <person name="Ruiz-duenas F.J."/>
            <person name="Serrano A."/>
            <person name="Henrissat B."/>
            <person name="Drula E."/>
            <person name="Hughes K.W."/>
            <person name="Mata J.L."/>
            <person name="Ishikawa N.K."/>
            <person name="Vargas-Isla R."/>
            <person name="Ushijima S."/>
            <person name="Smith C.A."/>
            <person name="Ahrendt S."/>
            <person name="Andreopoulos W."/>
            <person name="He G."/>
            <person name="LaButti K."/>
            <person name="Lipzen A."/>
            <person name="Ng V."/>
            <person name="Riley R."/>
            <person name="Sandor L."/>
            <person name="Barry K."/>
            <person name="Martinez A.T."/>
            <person name="Xiao Y."/>
            <person name="Gibbons J.G."/>
            <person name="Terashima K."/>
            <person name="Hibbett D.S."/>
            <person name="Grigoriev I.V."/>
        </authorList>
    </citation>
    <scope>NUCLEOTIDE SEQUENCE</scope>
    <source>
        <strain evidence="3">ET3784</strain>
    </source>
</reference>
<feature type="region of interest" description="Disordered" evidence="1">
    <location>
        <begin position="63"/>
        <end position="96"/>
    </location>
</feature>
<organism evidence="3 4">
    <name type="scientific">Lentinula guzmanii</name>
    <dbReference type="NCBI Taxonomy" id="2804957"/>
    <lineage>
        <taxon>Eukaryota</taxon>
        <taxon>Fungi</taxon>
        <taxon>Dikarya</taxon>
        <taxon>Basidiomycota</taxon>
        <taxon>Agaricomycotina</taxon>
        <taxon>Agaricomycetes</taxon>
        <taxon>Agaricomycetidae</taxon>
        <taxon>Agaricales</taxon>
        <taxon>Marasmiineae</taxon>
        <taxon>Omphalotaceae</taxon>
        <taxon>Lentinula</taxon>
    </lineage>
</organism>
<dbReference type="EMBL" id="JANVFO010000052">
    <property type="protein sequence ID" value="KAJ3723583.1"/>
    <property type="molecule type" value="Genomic_DNA"/>
</dbReference>
<evidence type="ECO:0000256" key="2">
    <source>
        <dbReference type="SAM" id="Phobius"/>
    </source>
</evidence>
<dbReference type="Proteomes" id="UP001176059">
    <property type="component" value="Unassembled WGS sequence"/>
</dbReference>
<evidence type="ECO:0000256" key="1">
    <source>
        <dbReference type="SAM" id="MobiDB-lite"/>
    </source>
</evidence>
<keyword evidence="4" id="KW-1185">Reference proteome</keyword>
<comment type="caution">
    <text evidence="3">The sequence shown here is derived from an EMBL/GenBank/DDBJ whole genome shotgun (WGS) entry which is preliminary data.</text>
</comment>
<evidence type="ECO:0000313" key="4">
    <source>
        <dbReference type="Proteomes" id="UP001176059"/>
    </source>
</evidence>
<name>A0AA38JD30_9AGAR</name>
<evidence type="ECO:0000313" key="3">
    <source>
        <dbReference type="EMBL" id="KAJ3723583.1"/>
    </source>
</evidence>
<sequence>MRLVSILDVAIVFGLFTTVFTMPVLLHDTIQLRSDESRVGLLPRKQEPPKSFPIIEGLEALHQPGPQAQAPSPPRRGTAGPPEPRPQQTTTETQTTSIVKITFIPGAETAVNEVIREETERTVKLGLTQTTAAFDPRRRHGQTFEFTNFFPGNALAQRQIIHFKVDDPWQAGQCGSGCLGSAAFVDNLGGLRSYHARVRQLDEDEEEPYERYPRVSLPPLPHP</sequence>
<dbReference type="AlphaFoldDB" id="A0AA38JD30"/>
<feature type="transmembrane region" description="Helical" evidence="2">
    <location>
        <begin position="6"/>
        <end position="26"/>
    </location>
</feature>
<reference evidence="3" key="2">
    <citation type="journal article" date="2023" name="Proc. Natl. Acad. Sci. U.S.A.">
        <title>A global phylogenomic analysis of the shiitake genus Lentinula.</title>
        <authorList>
            <person name="Sierra-Patev S."/>
            <person name="Min B."/>
            <person name="Naranjo-Ortiz M."/>
            <person name="Looney B."/>
            <person name="Konkel Z."/>
            <person name="Slot J.C."/>
            <person name="Sakamoto Y."/>
            <person name="Steenwyk J.L."/>
            <person name="Rokas A."/>
            <person name="Carro J."/>
            <person name="Camarero S."/>
            <person name="Ferreira P."/>
            <person name="Molpeceres G."/>
            <person name="Ruiz-Duenas F.J."/>
            <person name="Serrano A."/>
            <person name="Henrissat B."/>
            <person name="Drula E."/>
            <person name="Hughes K.W."/>
            <person name="Mata J.L."/>
            <person name="Ishikawa N.K."/>
            <person name="Vargas-Isla R."/>
            <person name="Ushijima S."/>
            <person name="Smith C.A."/>
            <person name="Donoghue J."/>
            <person name="Ahrendt S."/>
            <person name="Andreopoulos W."/>
            <person name="He G."/>
            <person name="LaButti K."/>
            <person name="Lipzen A."/>
            <person name="Ng V."/>
            <person name="Riley R."/>
            <person name="Sandor L."/>
            <person name="Barry K."/>
            <person name="Martinez A.T."/>
            <person name="Xiao Y."/>
            <person name="Gibbons J.G."/>
            <person name="Terashima K."/>
            <person name="Grigoriev I.V."/>
            <person name="Hibbett D."/>
        </authorList>
    </citation>
    <scope>NUCLEOTIDE SEQUENCE</scope>
    <source>
        <strain evidence="3">ET3784</strain>
    </source>
</reference>
<feature type="region of interest" description="Disordered" evidence="1">
    <location>
        <begin position="202"/>
        <end position="223"/>
    </location>
</feature>
<keyword evidence="2" id="KW-0472">Membrane</keyword>
<keyword evidence="2" id="KW-1133">Transmembrane helix</keyword>
<keyword evidence="2" id="KW-0812">Transmembrane</keyword>
<proteinExistence type="predicted"/>
<gene>
    <name evidence="3" type="ORF">DFJ43DRAFT_647729</name>
</gene>